<name>A0A6G4V5P7_9ACTN</name>
<dbReference type="RefSeq" id="WP_165260138.1">
    <property type="nucleotide sequence ID" value="NZ_JAAKZY010000048.1"/>
</dbReference>
<keyword evidence="1" id="KW-0812">Transmembrane</keyword>
<evidence type="ECO:0000256" key="1">
    <source>
        <dbReference type="SAM" id="Phobius"/>
    </source>
</evidence>
<dbReference type="AlphaFoldDB" id="A0A6G4V5P7"/>
<keyword evidence="1" id="KW-1133">Transmembrane helix</keyword>
<comment type="caution">
    <text evidence="2">The sequence shown here is derived from an EMBL/GenBank/DDBJ whole genome shotgun (WGS) entry which is preliminary data.</text>
</comment>
<feature type="transmembrane region" description="Helical" evidence="1">
    <location>
        <begin position="38"/>
        <end position="55"/>
    </location>
</feature>
<protein>
    <submittedName>
        <fullName evidence="2">Uncharacterized protein</fullName>
    </submittedName>
</protein>
<dbReference type="EMBL" id="JAAKZY010000048">
    <property type="protein sequence ID" value="NGO09301.1"/>
    <property type="molecule type" value="Genomic_DNA"/>
</dbReference>
<organism evidence="2 3">
    <name type="scientific">Streptomyces scabichelini</name>
    <dbReference type="NCBI Taxonomy" id="2711217"/>
    <lineage>
        <taxon>Bacteria</taxon>
        <taxon>Bacillati</taxon>
        <taxon>Actinomycetota</taxon>
        <taxon>Actinomycetes</taxon>
        <taxon>Kitasatosporales</taxon>
        <taxon>Streptomycetaceae</taxon>
        <taxon>Streptomyces</taxon>
    </lineage>
</organism>
<feature type="transmembrane region" description="Helical" evidence="1">
    <location>
        <begin position="12"/>
        <end position="32"/>
    </location>
</feature>
<evidence type="ECO:0000313" key="3">
    <source>
        <dbReference type="Proteomes" id="UP000472335"/>
    </source>
</evidence>
<keyword evidence="3" id="KW-1185">Reference proteome</keyword>
<accession>A0A6G4V5P7</accession>
<gene>
    <name evidence="2" type="ORF">G5C60_17260</name>
</gene>
<evidence type="ECO:0000313" key="2">
    <source>
        <dbReference type="EMBL" id="NGO09301.1"/>
    </source>
</evidence>
<proteinExistence type="predicted"/>
<dbReference type="Proteomes" id="UP000472335">
    <property type="component" value="Unassembled WGS sequence"/>
</dbReference>
<keyword evidence="1" id="KW-0472">Membrane</keyword>
<sequence length="65" mass="6741">MTTNPTPTPKGWPLALVLTGVVVALSGSLAALVTGHQSLMGIAAVGFAMQFVGWVRHGRRNGGQR</sequence>
<reference evidence="2 3" key="1">
    <citation type="submission" date="2020-02" db="EMBL/GenBank/DDBJ databases">
        <title>Whole-genome analyses of novel actinobacteria.</title>
        <authorList>
            <person name="Sahin N."/>
            <person name="Gencbay T."/>
        </authorList>
    </citation>
    <scope>NUCLEOTIDE SEQUENCE [LARGE SCALE GENOMIC DNA]</scope>
    <source>
        <strain evidence="2 3">HC44</strain>
    </source>
</reference>